<dbReference type="EMBL" id="JANBPG010000194">
    <property type="protein sequence ID" value="KAJ1898959.1"/>
    <property type="molecule type" value="Genomic_DNA"/>
</dbReference>
<organism evidence="1 2">
    <name type="scientific">Kickxella alabastrina</name>
    <dbReference type="NCBI Taxonomy" id="61397"/>
    <lineage>
        <taxon>Eukaryota</taxon>
        <taxon>Fungi</taxon>
        <taxon>Fungi incertae sedis</taxon>
        <taxon>Zoopagomycota</taxon>
        <taxon>Kickxellomycotina</taxon>
        <taxon>Kickxellomycetes</taxon>
        <taxon>Kickxellales</taxon>
        <taxon>Kickxellaceae</taxon>
        <taxon>Kickxella</taxon>
    </lineage>
</organism>
<proteinExistence type="predicted"/>
<evidence type="ECO:0000313" key="1">
    <source>
        <dbReference type="EMBL" id="KAJ1898959.1"/>
    </source>
</evidence>
<keyword evidence="2" id="KW-1185">Reference proteome</keyword>
<sequence>MRSKGEDRRGRCPGPVTALLCRSGVDIQSVWQWLSLHRGHLAYVINEPGASGLLGVPSSSGARRGGSIGYRNVGGRQMSGRGRQQSMESLDSILPVYEPPPPSVHSSIPEDIRAEIDAMQTSDNQHQGQQSMEERRRMSIVSTTDESMSSDEDGGLQVLPLTLSLVLDFPTVLPPVYSDIAADTEYGRSYATRLAAVAGNTIFGSASGYVLQNAATILARSIAADLAAQQADQQADHNDSAGAGSIPSMAFLPTESAAEVESDILRDIVQLTRTFTQSMPMLNRLLSDDDAIAAIEESRRRAMATAAIGNNQAALRIAEQAVVDAAMAETLVGDHTRVPQISVGTVAGSGSAAAPSNDSGSGVVVSFEVGSWDTGDARSANSARSTRDSIDSSVLHAINGRVRRSRLSARTNPEYASSGGKKSSWLARLLHM</sequence>
<reference evidence="1" key="1">
    <citation type="submission" date="2022-07" db="EMBL/GenBank/DDBJ databases">
        <title>Phylogenomic reconstructions and comparative analyses of Kickxellomycotina fungi.</title>
        <authorList>
            <person name="Reynolds N.K."/>
            <person name="Stajich J.E."/>
            <person name="Barry K."/>
            <person name="Grigoriev I.V."/>
            <person name="Crous P."/>
            <person name="Smith M.E."/>
        </authorList>
    </citation>
    <scope>NUCLEOTIDE SEQUENCE</scope>
    <source>
        <strain evidence="1">Benny 63K</strain>
    </source>
</reference>
<comment type="caution">
    <text evidence="1">The sequence shown here is derived from an EMBL/GenBank/DDBJ whole genome shotgun (WGS) entry which is preliminary data.</text>
</comment>
<gene>
    <name evidence="1" type="ORF">LPJ66_002424</name>
</gene>
<name>A0ACC1IQK9_9FUNG</name>
<accession>A0ACC1IQK9</accession>
<evidence type="ECO:0000313" key="2">
    <source>
        <dbReference type="Proteomes" id="UP001150581"/>
    </source>
</evidence>
<dbReference type="Proteomes" id="UP001150581">
    <property type="component" value="Unassembled WGS sequence"/>
</dbReference>
<protein>
    <submittedName>
        <fullName evidence="1">Uncharacterized protein</fullName>
    </submittedName>
</protein>